<dbReference type="Gene3D" id="3.40.50.150">
    <property type="entry name" value="Vaccinia Virus protein VP39"/>
    <property type="match status" value="1"/>
</dbReference>
<proteinExistence type="predicted"/>
<dbReference type="Proteomes" id="UP001519349">
    <property type="component" value="Unassembled WGS sequence"/>
</dbReference>
<evidence type="ECO:0000313" key="1">
    <source>
        <dbReference type="EMBL" id="MBP2621968.1"/>
    </source>
</evidence>
<name>A0ABS5AZG1_9STRE</name>
<keyword evidence="2" id="KW-1185">Reference proteome</keyword>
<evidence type="ECO:0000313" key="2">
    <source>
        <dbReference type="Proteomes" id="UP001519349"/>
    </source>
</evidence>
<dbReference type="SUPFAM" id="SSF53335">
    <property type="entry name" value="S-adenosyl-L-methionine-dependent methyltransferases"/>
    <property type="match status" value="1"/>
</dbReference>
<dbReference type="RefSeq" id="WP_209551967.1">
    <property type="nucleotide sequence ID" value="NZ_QFAY01000029.1"/>
</dbReference>
<dbReference type="InterPro" id="IPR029063">
    <property type="entry name" value="SAM-dependent_MTases_sf"/>
</dbReference>
<dbReference type="PIRSF" id="PIRSF018637">
    <property type="entry name" value="TrmK"/>
    <property type="match status" value="1"/>
</dbReference>
<sequence>MQKKTISQRLEKVAAFVPAGSRLLDVGSDHAYLPIYLMQQGRIEAALAAEVVEGPFQSAQKNVAEHGLSQQIEVRLADGLAAFEAEDQIDTIVIAGMGGRLIADILDNGRAKLGPVSRLILQPNNREDELRSWLSEQGFMLVAEELLEEAGKFYEILVAEAGRQLLTEQEKRFGPCLLREASAVFQAKWQKELSKLEKALAQIPEEKEQERSAISQKIKQIKEVLHVRK</sequence>
<gene>
    <name evidence="1" type="ORF">DHL47_11700</name>
</gene>
<reference evidence="1 2" key="1">
    <citation type="submission" date="2018-05" db="EMBL/GenBank/DDBJ databases">
        <title>Draft genome sequence of Streptococcus panodentis CCUG 70867T.</title>
        <authorList>
            <person name="Salva-Serra F."/>
            <person name="Mendez V."/>
            <person name="Jaen-Luchoro D."/>
            <person name="Gonzales-Siles L."/>
            <person name="Karlsson R."/>
            <person name="Engstrom-Jakobsson H."/>
            <person name="Busquets A."/>
            <person name="Gomila M."/>
            <person name="Pineiro-Iglesias B."/>
            <person name="Bennasar-Figueras A."/>
            <person name="Seeger M."/>
            <person name="Moore E."/>
        </authorList>
    </citation>
    <scope>NUCLEOTIDE SEQUENCE [LARGE SCALE GENOMIC DNA]</scope>
    <source>
        <strain evidence="1 2">CCUG 70867</strain>
    </source>
</reference>
<dbReference type="EMBL" id="QFAY01000029">
    <property type="protein sequence ID" value="MBP2621968.1"/>
    <property type="molecule type" value="Genomic_DNA"/>
</dbReference>
<accession>A0ABS5AZG1</accession>
<organism evidence="1 2">
    <name type="scientific">Streptococcus panodentis</name>
    <dbReference type="NCBI Taxonomy" id="1581472"/>
    <lineage>
        <taxon>Bacteria</taxon>
        <taxon>Bacillati</taxon>
        <taxon>Bacillota</taxon>
        <taxon>Bacilli</taxon>
        <taxon>Lactobacillales</taxon>
        <taxon>Streptococcaceae</taxon>
        <taxon>Streptococcus</taxon>
    </lineage>
</organism>
<dbReference type="PANTHER" id="PTHR38451:SF1">
    <property type="entry name" value="TRNA (ADENINE(22)-N(1))-METHYLTRANSFERASE"/>
    <property type="match status" value="1"/>
</dbReference>
<dbReference type="PANTHER" id="PTHR38451">
    <property type="entry name" value="TRNA (ADENINE(22)-N(1))-METHYLTRANSFERASE"/>
    <property type="match status" value="1"/>
</dbReference>
<dbReference type="Pfam" id="PF04816">
    <property type="entry name" value="TrmK"/>
    <property type="match status" value="1"/>
</dbReference>
<dbReference type="Gene3D" id="1.10.287.1890">
    <property type="match status" value="1"/>
</dbReference>
<dbReference type="InterPro" id="IPR006901">
    <property type="entry name" value="TrmK"/>
</dbReference>
<protein>
    <submittedName>
        <fullName evidence="1">tRNA (Adenine-N(1))-methyltransferase</fullName>
    </submittedName>
</protein>
<comment type="caution">
    <text evidence="1">The sequence shown here is derived from an EMBL/GenBank/DDBJ whole genome shotgun (WGS) entry which is preliminary data.</text>
</comment>